<evidence type="ECO:0000256" key="7">
    <source>
        <dbReference type="SAM" id="Phobius"/>
    </source>
</evidence>
<dbReference type="PANTHER" id="PTHR43663:SF1">
    <property type="entry name" value="CHROMATE TRANSPORTER"/>
    <property type="match status" value="1"/>
</dbReference>
<keyword evidence="9" id="KW-1185">Reference proteome</keyword>
<dbReference type="Pfam" id="PF02417">
    <property type="entry name" value="Chromate_transp"/>
    <property type="match status" value="1"/>
</dbReference>
<reference evidence="8" key="1">
    <citation type="submission" date="2021-03" db="EMBL/GenBank/DDBJ databases">
        <title>Antimicrobial resistance genes in bacteria isolated from Japanese honey, and their potential for conferring macrolide and lincosamide resistance in the American foulbrood pathogen Paenibacillus larvae.</title>
        <authorList>
            <person name="Okamoto M."/>
            <person name="Kumagai M."/>
            <person name="Kanamori H."/>
            <person name="Takamatsu D."/>
        </authorList>
    </citation>
    <scope>NUCLEOTIDE SEQUENCE</scope>
    <source>
        <strain evidence="8">J40TS1</strain>
    </source>
</reference>
<keyword evidence="6 7" id="KW-0472">Membrane</keyword>
<comment type="subcellular location">
    <subcellularLocation>
        <location evidence="1">Cell membrane</location>
        <topology evidence="1">Multi-pass membrane protein</topology>
    </subcellularLocation>
</comment>
<dbReference type="GO" id="GO:0015109">
    <property type="term" value="F:chromate transmembrane transporter activity"/>
    <property type="evidence" value="ECO:0007669"/>
    <property type="project" value="InterPro"/>
</dbReference>
<evidence type="ECO:0000256" key="5">
    <source>
        <dbReference type="ARBA" id="ARBA00022989"/>
    </source>
</evidence>
<gene>
    <name evidence="8" type="ORF">J40TS1_32940</name>
</gene>
<accession>A0A919YQX5</accession>
<name>A0A919YQX5_9BACL</name>
<sequence length="181" mass="19820">MMELLQLFITFFMIGLVSFGGGYAMIPLMQTEVVNRYQWLTLDQFTDVTAIAGMSPGPIAVNMAVSIGYMHKQLPGAVAATLGIIGPAFLCILVLAAFYKRMKNNRYWQGSMFGVRAAVTGFIVYSAIIFTKNNALFGANMWYTLSQLIIFGGSFIAIAYLKKHPVYVIAISGLVGIALYS</sequence>
<evidence type="ECO:0000313" key="9">
    <source>
        <dbReference type="Proteomes" id="UP000683139"/>
    </source>
</evidence>
<keyword evidence="4 7" id="KW-0812">Transmembrane</keyword>
<protein>
    <submittedName>
        <fullName evidence="8">Chromate transporter</fullName>
    </submittedName>
</protein>
<comment type="similarity">
    <text evidence="2">Belongs to the chromate ion transporter (CHR) (TC 2.A.51) family.</text>
</comment>
<dbReference type="PANTHER" id="PTHR43663">
    <property type="entry name" value="CHROMATE TRANSPORT PROTEIN-RELATED"/>
    <property type="match status" value="1"/>
</dbReference>
<dbReference type="GO" id="GO:0005886">
    <property type="term" value="C:plasma membrane"/>
    <property type="evidence" value="ECO:0007669"/>
    <property type="project" value="UniProtKB-SubCell"/>
</dbReference>
<dbReference type="EMBL" id="BOSE01000006">
    <property type="protein sequence ID" value="GIP17652.1"/>
    <property type="molecule type" value="Genomic_DNA"/>
</dbReference>
<keyword evidence="3" id="KW-1003">Cell membrane</keyword>
<keyword evidence="5 7" id="KW-1133">Transmembrane helix</keyword>
<dbReference type="InterPro" id="IPR052518">
    <property type="entry name" value="CHR_Transporter"/>
</dbReference>
<evidence type="ECO:0000256" key="3">
    <source>
        <dbReference type="ARBA" id="ARBA00022475"/>
    </source>
</evidence>
<dbReference type="InterPro" id="IPR003370">
    <property type="entry name" value="Chromate_transpt"/>
</dbReference>
<feature type="transmembrane region" description="Helical" evidence="7">
    <location>
        <begin position="77"/>
        <end position="99"/>
    </location>
</feature>
<evidence type="ECO:0000256" key="6">
    <source>
        <dbReference type="ARBA" id="ARBA00023136"/>
    </source>
</evidence>
<dbReference type="AlphaFoldDB" id="A0A919YQX5"/>
<feature type="transmembrane region" description="Helical" evidence="7">
    <location>
        <begin position="142"/>
        <end position="161"/>
    </location>
</feature>
<proteinExistence type="inferred from homology"/>
<evidence type="ECO:0000256" key="1">
    <source>
        <dbReference type="ARBA" id="ARBA00004651"/>
    </source>
</evidence>
<evidence type="ECO:0000313" key="8">
    <source>
        <dbReference type="EMBL" id="GIP17652.1"/>
    </source>
</evidence>
<organism evidence="8 9">
    <name type="scientific">Paenibacillus montaniterrae</name>
    <dbReference type="NCBI Taxonomy" id="429341"/>
    <lineage>
        <taxon>Bacteria</taxon>
        <taxon>Bacillati</taxon>
        <taxon>Bacillota</taxon>
        <taxon>Bacilli</taxon>
        <taxon>Bacillales</taxon>
        <taxon>Paenibacillaceae</taxon>
        <taxon>Paenibacillus</taxon>
    </lineage>
</organism>
<evidence type="ECO:0000256" key="2">
    <source>
        <dbReference type="ARBA" id="ARBA00005262"/>
    </source>
</evidence>
<feature type="transmembrane region" description="Helical" evidence="7">
    <location>
        <begin position="111"/>
        <end position="130"/>
    </location>
</feature>
<comment type="caution">
    <text evidence="8">The sequence shown here is derived from an EMBL/GenBank/DDBJ whole genome shotgun (WGS) entry which is preliminary data.</text>
</comment>
<feature type="transmembrane region" description="Helical" evidence="7">
    <location>
        <begin position="7"/>
        <end position="26"/>
    </location>
</feature>
<dbReference type="Proteomes" id="UP000683139">
    <property type="component" value="Unassembled WGS sequence"/>
</dbReference>
<evidence type="ECO:0000256" key="4">
    <source>
        <dbReference type="ARBA" id="ARBA00022692"/>
    </source>
</evidence>